<proteinExistence type="predicted"/>
<dbReference type="PANTHER" id="PTHR21549:SF1">
    <property type="entry name" value="COILED-COIL DOMAIN-CONTAINING PROTEIN 148"/>
    <property type="match status" value="1"/>
</dbReference>
<evidence type="ECO:0000313" key="5">
    <source>
        <dbReference type="RefSeq" id="XP_002735649.1"/>
    </source>
</evidence>
<accession>A0ABM0GRE5</accession>
<dbReference type="Proteomes" id="UP000694865">
    <property type="component" value="Unplaced"/>
</dbReference>
<evidence type="ECO:0000256" key="2">
    <source>
        <dbReference type="SAM" id="Coils"/>
    </source>
</evidence>
<organism evidence="4 5">
    <name type="scientific">Saccoglossus kowalevskii</name>
    <name type="common">Acorn worm</name>
    <dbReference type="NCBI Taxonomy" id="10224"/>
    <lineage>
        <taxon>Eukaryota</taxon>
        <taxon>Metazoa</taxon>
        <taxon>Hemichordata</taxon>
        <taxon>Enteropneusta</taxon>
        <taxon>Harrimaniidae</taxon>
        <taxon>Saccoglossus</taxon>
    </lineage>
</organism>
<keyword evidence="1 2" id="KW-0175">Coiled coil</keyword>
<evidence type="ECO:0000256" key="3">
    <source>
        <dbReference type="SAM" id="MobiDB-lite"/>
    </source>
</evidence>
<reference evidence="5" key="1">
    <citation type="submission" date="2025-08" db="UniProtKB">
        <authorList>
            <consortium name="RefSeq"/>
        </authorList>
    </citation>
    <scope>IDENTIFICATION</scope>
    <source>
        <tissue evidence="5">Testes</tissue>
    </source>
</reference>
<sequence length="140" mass="16326">VEFRVQILNEKRQERLEQLERQAEAEIEKEQRLQALRDQVKVNIDYDPVRMMQATESSKAKLGIGTDEDVIIQKPLFEIQGFTTDQVVSDPRHRLEEALRSANLHNNPYARQMITAAKPIKPPRKDTESTIFKIDQNESR</sequence>
<feature type="region of interest" description="Disordered" evidence="3">
    <location>
        <begin position="120"/>
        <end position="140"/>
    </location>
</feature>
<evidence type="ECO:0000313" key="4">
    <source>
        <dbReference type="Proteomes" id="UP000694865"/>
    </source>
</evidence>
<protein>
    <submittedName>
        <fullName evidence="5">Coiled-coil domain-containing protein 148-like</fullName>
    </submittedName>
</protein>
<name>A0ABM0GRE5_SACKO</name>
<feature type="non-terminal residue" evidence="5">
    <location>
        <position position="1"/>
    </location>
</feature>
<dbReference type="GeneID" id="100367983"/>
<dbReference type="RefSeq" id="XP_002735649.1">
    <property type="nucleotide sequence ID" value="XM_002735603.2"/>
</dbReference>
<evidence type="ECO:0000256" key="1">
    <source>
        <dbReference type="ARBA" id="ARBA00023054"/>
    </source>
</evidence>
<dbReference type="InterPro" id="IPR039902">
    <property type="entry name" value="CCDC148/CCDC112"/>
</dbReference>
<gene>
    <name evidence="5" type="primary">LOC100367983</name>
</gene>
<feature type="coiled-coil region" evidence="2">
    <location>
        <begin position="8"/>
        <end position="39"/>
    </location>
</feature>
<keyword evidence="4" id="KW-1185">Reference proteome</keyword>
<dbReference type="PANTHER" id="PTHR21549">
    <property type="entry name" value="MUTATED IN BLADDER CANCER 1"/>
    <property type="match status" value="1"/>
</dbReference>